<dbReference type="AlphaFoldDB" id="J6Y263"/>
<comment type="caution">
    <text evidence="2">The sequence shown here is derived from an EMBL/GenBank/DDBJ whole genome shotgun (WGS) entry which is preliminary data.</text>
</comment>
<organism evidence="2 3">
    <name type="scientific">Enterococcus faecium 505</name>
    <dbReference type="NCBI Taxonomy" id="1134806"/>
    <lineage>
        <taxon>Bacteria</taxon>
        <taxon>Bacillati</taxon>
        <taxon>Bacillota</taxon>
        <taxon>Bacilli</taxon>
        <taxon>Lactobacillales</taxon>
        <taxon>Enterococcaceae</taxon>
        <taxon>Enterococcus</taxon>
    </lineage>
</organism>
<keyword evidence="1" id="KW-1133">Transmembrane helix</keyword>
<keyword evidence="1" id="KW-0472">Membrane</keyword>
<keyword evidence="1" id="KW-0812">Transmembrane</keyword>
<proteinExistence type="predicted"/>
<sequence length="43" mass="4914">MYNKTVADPTSNSDKDNQLSALLVIIQTYSFYNVFVHLGTKIY</sequence>
<reference evidence="2 3" key="1">
    <citation type="submission" date="2012-04" db="EMBL/GenBank/DDBJ databases">
        <authorList>
            <person name="Weinstock G."/>
            <person name="Sodergren E."/>
            <person name="Lobos E.A."/>
            <person name="Fulton L."/>
            <person name="Fulton R."/>
            <person name="Courtney L."/>
            <person name="Fronick C."/>
            <person name="O'Laughlin M."/>
            <person name="Godfrey J."/>
            <person name="Wilson R.M."/>
            <person name="Miner T."/>
            <person name="Farmer C."/>
            <person name="Delehaunty K."/>
            <person name="Cordes M."/>
            <person name="Minx P."/>
            <person name="Tomlinson C."/>
            <person name="Chen J."/>
            <person name="Wollam A."/>
            <person name="Pepin K.H."/>
            <person name="Bhonagiri V."/>
            <person name="Zhang X."/>
            <person name="Suruliraj S."/>
            <person name="Warren W."/>
            <person name="Mitreva M."/>
            <person name="Mardis E.R."/>
            <person name="Wilson R.K."/>
        </authorList>
    </citation>
    <scope>NUCLEOTIDE SEQUENCE [LARGE SCALE GENOMIC DNA]</scope>
    <source>
        <strain evidence="2 3">505</strain>
    </source>
</reference>
<evidence type="ECO:0000256" key="1">
    <source>
        <dbReference type="SAM" id="Phobius"/>
    </source>
</evidence>
<feature type="transmembrane region" description="Helical" evidence="1">
    <location>
        <begin position="20"/>
        <end position="40"/>
    </location>
</feature>
<protein>
    <submittedName>
        <fullName evidence="2">Uncharacterized protein</fullName>
    </submittedName>
</protein>
<evidence type="ECO:0000313" key="3">
    <source>
        <dbReference type="Proteomes" id="UP000006403"/>
    </source>
</evidence>
<dbReference type="Proteomes" id="UP000006403">
    <property type="component" value="Unassembled WGS sequence"/>
</dbReference>
<dbReference type="EMBL" id="AMBL01000079">
    <property type="protein sequence ID" value="EJY43651.1"/>
    <property type="molecule type" value="Genomic_DNA"/>
</dbReference>
<dbReference type="RefSeq" id="WP_002375014.1">
    <property type="nucleotide sequence ID" value="NZ_JH813186.1"/>
</dbReference>
<evidence type="ECO:0000313" key="2">
    <source>
        <dbReference type="EMBL" id="EJY43651.1"/>
    </source>
</evidence>
<dbReference type="HOGENOM" id="CLU_3233276_0_0_9"/>
<gene>
    <name evidence="2" type="ORF">HMPREF1348_02409</name>
</gene>
<name>J6Y263_ENTFC</name>
<accession>J6Y263</accession>
<dbReference type="PATRIC" id="fig|1134806.3.peg.2299"/>